<evidence type="ECO:0000313" key="2">
    <source>
        <dbReference type="WBParaSite" id="ACRNAN_Path_90.g330.t1"/>
    </source>
</evidence>
<proteinExistence type="predicted"/>
<organism evidence="1 2">
    <name type="scientific">Acrobeloides nanus</name>
    <dbReference type="NCBI Taxonomy" id="290746"/>
    <lineage>
        <taxon>Eukaryota</taxon>
        <taxon>Metazoa</taxon>
        <taxon>Ecdysozoa</taxon>
        <taxon>Nematoda</taxon>
        <taxon>Chromadorea</taxon>
        <taxon>Rhabditida</taxon>
        <taxon>Tylenchina</taxon>
        <taxon>Cephalobomorpha</taxon>
        <taxon>Cephaloboidea</taxon>
        <taxon>Cephalobidae</taxon>
        <taxon>Acrobeloides</taxon>
    </lineage>
</organism>
<accession>A0A914CD47</accession>
<evidence type="ECO:0000313" key="1">
    <source>
        <dbReference type="Proteomes" id="UP000887540"/>
    </source>
</evidence>
<reference evidence="2" key="1">
    <citation type="submission" date="2022-11" db="UniProtKB">
        <authorList>
            <consortium name="WormBaseParasite"/>
        </authorList>
    </citation>
    <scope>IDENTIFICATION</scope>
</reference>
<dbReference type="AlphaFoldDB" id="A0A914CD47"/>
<keyword evidence="1" id="KW-1185">Reference proteome</keyword>
<sequence>MKDTWLGRDDLNPLYPVQMWNWYLSTNMVGIRTNNAIEAWNLAFTESMNTKGHPGLNRFLNCLIQEHNSIHKMIHITPALSLSQQESVIRSIIDEYDKPRYCHHGDKLSPL</sequence>
<dbReference type="Proteomes" id="UP000887540">
    <property type="component" value="Unplaced"/>
</dbReference>
<name>A0A914CD47_9BILA</name>
<protein>
    <submittedName>
        <fullName evidence="2">Uncharacterized protein</fullName>
    </submittedName>
</protein>
<dbReference type="WBParaSite" id="ACRNAN_Path_90.g330.t1">
    <property type="protein sequence ID" value="ACRNAN_Path_90.g330.t1"/>
    <property type="gene ID" value="ACRNAN_Path_90.g330"/>
</dbReference>